<sequence length="54" mass="5970">PAVHGAFNIGALYGMRSGRDQMKYLRTWSTYETSVEARSLLTKVDPPSHLGSSE</sequence>
<gene>
    <name evidence="1" type="ORF">PISMIDRAFT_681641</name>
</gene>
<proteinExistence type="predicted"/>
<reference evidence="2" key="2">
    <citation type="submission" date="2015-01" db="EMBL/GenBank/DDBJ databases">
        <title>Evolutionary Origins and Diversification of the Mycorrhizal Mutualists.</title>
        <authorList>
            <consortium name="DOE Joint Genome Institute"/>
            <consortium name="Mycorrhizal Genomics Consortium"/>
            <person name="Kohler A."/>
            <person name="Kuo A."/>
            <person name="Nagy L.G."/>
            <person name="Floudas D."/>
            <person name="Copeland A."/>
            <person name="Barry K.W."/>
            <person name="Cichocki N."/>
            <person name="Veneault-Fourrey C."/>
            <person name="LaButti K."/>
            <person name="Lindquist E.A."/>
            <person name="Lipzen A."/>
            <person name="Lundell T."/>
            <person name="Morin E."/>
            <person name="Murat C."/>
            <person name="Riley R."/>
            <person name="Ohm R."/>
            <person name="Sun H."/>
            <person name="Tunlid A."/>
            <person name="Henrissat B."/>
            <person name="Grigoriev I.V."/>
            <person name="Hibbett D.S."/>
            <person name="Martin F."/>
        </authorList>
    </citation>
    <scope>NUCLEOTIDE SEQUENCE [LARGE SCALE GENOMIC DNA]</scope>
    <source>
        <strain evidence="2">441</strain>
    </source>
</reference>
<dbReference type="AlphaFoldDB" id="A0A0C9ZMS1"/>
<dbReference type="EMBL" id="KN833755">
    <property type="protein sequence ID" value="KIK21098.1"/>
    <property type="molecule type" value="Genomic_DNA"/>
</dbReference>
<evidence type="ECO:0000313" key="2">
    <source>
        <dbReference type="Proteomes" id="UP000054018"/>
    </source>
</evidence>
<name>A0A0C9ZMS1_9AGAM</name>
<accession>A0A0C9ZMS1</accession>
<evidence type="ECO:0000313" key="1">
    <source>
        <dbReference type="EMBL" id="KIK21098.1"/>
    </source>
</evidence>
<organism evidence="1 2">
    <name type="scientific">Pisolithus microcarpus 441</name>
    <dbReference type="NCBI Taxonomy" id="765257"/>
    <lineage>
        <taxon>Eukaryota</taxon>
        <taxon>Fungi</taxon>
        <taxon>Dikarya</taxon>
        <taxon>Basidiomycota</taxon>
        <taxon>Agaricomycotina</taxon>
        <taxon>Agaricomycetes</taxon>
        <taxon>Agaricomycetidae</taxon>
        <taxon>Boletales</taxon>
        <taxon>Sclerodermatineae</taxon>
        <taxon>Pisolithaceae</taxon>
        <taxon>Pisolithus</taxon>
    </lineage>
</organism>
<keyword evidence="2" id="KW-1185">Reference proteome</keyword>
<dbReference type="Proteomes" id="UP000054018">
    <property type="component" value="Unassembled WGS sequence"/>
</dbReference>
<feature type="non-terminal residue" evidence="1">
    <location>
        <position position="1"/>
    </location>
</feature>
<reference evidence="1 2" key="1">
    <citation type="submission" date="2014-04" db="EMBL/GenBank/DDBJ databases">
        <authorList>
            <consortium name="DOE Joint Genome Institute"/>
            <person name="Kuo A."/>
            <person name="Kohler A."/>
            <person name="Costa M.D."/>
            <person name="Nagy L.G."/>
            <person name="Floudas D."/>
            <person name="Copeland A."/>
            <person name="Barry K.W."/>
            <person name="Cichocki N."/>
            <person name="Veneault-Fourrey C."/>
            <person name="LaButti K."/>
            <person name="Lindquist E.A."/>
            <person name="Lipzen A."/>
            <person name="Lundell T."/>
            <person name="Morin E."/>
            <person name="Murat C."/>
            <person name="Sun H."/>
            <person name="Tunlid A."/>
            <person name="Henrissat B."/>
            <person name="Grigoriev I.V."/>
            <person name="Hibbett D.S."/>
            <person name="Martin F."/>
            <person name="Nordberg H.P."/>
            <person name="Cantor M.N."/>
            <person name="Hua S.X."/>
        </authorList>
    </citation>
    <scope>NUCLEOTIDE SEQUENCE [LARGE SCALE GENOMIC DNA]</scope>
    <source>
        <strain evidence="1 2">441</strain>
    </source>
</reference>
<protein>
    <submittedName>
        <fullName evidence="1">Uncharacterized protein</fullName>
    </submittedName>
</protein>
<dbReference type="HOGENOM" id="CLU_3056127_0_0_1"/>